<keyword evidence="2" id="KW-1185">Reference proteome</keyword>
<gene>
    <name evidence="1" type="ORF">CATMQ487_23250</name>
</gene>
<dbReference type="InterPro" id="IPR011042">
    <property type="entry name" value="6-blade_b-propeller_TolB-like"/>
</dbReference>
<protein>
    <recommendedName>
        <fullName evidence="3">Bacterial surface antigen (D15) domain-containing protein</fullName>
    </recommendedName>
</protein>
<reference evidence="1" key="1">
    <citation type="submission" date="2022-04" db="EMBL/GenBank/DDBJ databases">
        <title>Whole genome sequence of Sphaerotilus sp. FB-5.</title>
        <authorList>
            <person name="Takeda M."/>
            <person name="Narihara S."/>
            <person name="Akimoto M."/>
            <person name="Akimoto R."/>
            <person name="Nishiyashiki S."/>
            <person name="Murakami T."/>
        </authorList>
    </citation>
    <scope>NUCLEOTIDE SEQUENCE</scope>
    <source>
        <strain evidence="1">FB-5</strain>
    </source>
</reference>
<dbReference type="Proteomes" id="UP001057498">
    <property type="component" value="Chromosome"/>
</dbReference>
<dbReference type="Gene3D" id="2.120.10.30">
    <property type="entry name" value="TolB, C-terminal domain"/>
    <property type="match status" value="1"/>
</dbReference>
<dbReference type="EMBL" id="AP025730">
    <property type="protein sequence ID" value="BDI05355.1"/>
    <property type="molecule type" value="Genomic_DNA"/>
</dbReference>
<dbReference type="SUPFAM" id="SSF82171">
    <property type="entry name" value="DPP6 N-terminal domain-like"/>
    <property type="match status" value="1"/>
</dbReference>
<dbReference type="Gene3D" id="2.40.160.50">
    <property type="entry name" value="membrane protein fhac: a member of the omp85/tpsb transporter family"/>
    <property type="match status" value="1"/>
</dbReference>
<organism evidence="1 2">
    <name type="scientific">Sphaerotilus microaerophilus</name>
    <dbReference type="NCBI Taxonomy" id="2914710"/>
    <lineage>
        <taxon>Bacteria</taxon>
        <taxon>Pseudomonadati</taxon>
        <taxon>Pseudomonadota</taxon>
        <taxon>Betaproteobacteria</taxon>
        <taxon>Burkholderiales</taxon>
        <taxon>Sphaerotilaceae</taxon>
        <taxon>Sphaerotilus</taxon>
    </lineage>
</organism>
<proteinExistence type="predicted"/>
<evidence type="ECO:0008006" key="3">
    <source>
        <dbReference type="Google" id="ProtNLM"/>
    </source>
</evidence>
<name>A0ABM7YLN4_9BURK</name>
<evidence type="ECO:0000313" key="1">
    <source>
        <dbReference type="EMBL" id="BDI05355.1"/>
    </source>
</evidence>
<sequence length="983" mass="106820">MLALLTLWLGSAHALGADPWANWRSADSTHFRVHYRGEQRAQAENVARAAERAYARISPALQWVPSGRIELVVYSEFDVANGFSTPLPYNLVGAFLAPPDGELLDNSPWLDLLLTHELVHAIHLDKVRSAPGVLRMIFGRVAWFFPNVFQPPWAMEGLATWFEGAQDGGVAAAATLGRGRLYGPNYEGWLRAEQARGFLKLNELNSDGRALPLAKSYLYGGYFFDFLARRYGRAAVGQFVENYSGNIVPRFHSNPREATGKAMDELWDEFLADLDTQVTQRASALRAQPEVLGRALDKVHFDIPSVASLPDGRTLAVLDDGVGATELVQFDTFGRRQVLATLGGMAARLDANARGELLITQADLCNTHYLGSDLYRWDAQGGSVQRLTHCAHLRRATQAGERILALQLDAGRTRLVSLDRNGADLRPVYTPPEGSDLVDLAASADGQRVQLIERQAGDWRIVELDLAPPGAAARRLFEGNTPIHSLRATAQGLEFIAAHEGVTNVWRLAGGRLQRLTHSHTGVVAHGGSLADGSLATVVIAADGYRLHRQEQAAALQTLALAGGQALRLANAGWSPAVPASSAAAASAPVAAAAAPAPAAPATSPAAAQPAGTASAPALGEDRRYLPLTSMYPRSWWPLITSDRGLTAYGASTNGSDALGWHQYALAFQWETSQREAVGALEYLWLNSQMLSLQRTITPLAWRDRGSSKYDTLAYERHTQAQWLSTLPVLQRLQRRVNLGIGAAFDRIEVIQTEPESRRTARNDKLAAALIDYDSRESNWWSEGANRGLRASLLYETYQPFLSREEKAAGTGYDGHVIRADLRGYVPLGRSVLALRHTEARASGRTRPYQLGGATDPQLQLGYTLNSRDLSLRGYSGDDAALVGQSARVSSVEWRTPLADIDRHGMVPPLGINRLSGAVFFDIGGAWNVGASKPASYYRGVGVELLGELKLLYALGLNLRLGVARGLDEPKDTVGYLSFGRAF</sequence>
<evidence type="ECO:0000313" key="2">
    <source>
        <dbReference type="Proteomes" id="UP001057498"/>
    </source>
</evidence>
<accession>A0ABM7YLN4</accession>